<dbReference type="AlphaFoldDB" id="X1VRF1"/>
<feature type="non-terminal residue" evidence="1">
    <location>
        <position position="1"/>
    </location>
</feature>
<reference evidence="1" key="1">
    <citation type="journal article" date="2014" name="Front. Microbiol.">
        <title>High frequency of phylogenetically diverse reductive dehalogenase-homologous genes in deep subseafloor sedimentary metagenomes.</title>
        <authorList>
            <person name="Kawai M."/>
            <person name="Futagami T."/>
            <person name="Toyoda A."/>
            <person name="Takaki Y."/>
            <person name="Nishi S."/>
            <person name="Hori S."/>
            <person name="Arai W."/>
            <person name="Tsubouchi T."/>
            <person name="Morono Y."/>
            <person name="Uchiyama I."/>
            <person name="Ito T."/>
            <person name="Fujiyama A."/>
            <person name="Inagaki F."/>
            <person name="Takami H."/>
        </authorList>
    </citation>
    <scope>NUCLEOTIDE SEQUENCE</scope>
    <source>
        <strain evidence="1">Expedition CK06-06</strain>
    </source>
</reference>
<evidence type="ECO:0000313" key="1">
    <source>
        <dbReference type="EMBL" id="GAJ12055.1"/>
    </source>
</evidence>
<organism evidence="1">
    <name type="scientific">marine sediment metagenome</name>
    <dbReference type="NCBI Taxonomy" id="412755"/>
    <lineage>
        <taxon>unclassified sequences</taxon>
        <taxon>metagenomes</taxon>
        <taxon>ecological metagenomes</taxon>
    </lineage>
</organism>
<proteinExistence type="predicted"/>
<name>X1VRF1_9ZZZZ</name>
<comment type="caution">
    <text evidence="1">The sequence shown here is derived from an EMBL/GenBank/DDBJ whole genome shotgun (WGS) entry which is preliminary data.</text>
</comment>
<sequence length="171" mass="19342">AEVYVEKLPKCDFCDEPALYDAKTRMGPWAHMCEEHFKQHGLGRLGTGFGQRLRPRRALAEAERLRGEPEKELSVTMTQDDLETATFESVWYPTCPYCGAETSAEPDAHAVYCEACSRRFEIINPFFSSGNPRNRGAMDIATEHIGKIMPSLPSEGPPLPKVLNIKWPWKK</sequence>
<gene>
    <name evidence="1" type="ORF">S12H4_45804</name>
</gene>
<dbReference type="EMBL" id="BARW01028358">
    <property type="protein sequence ID" value="GAJ12055.1"/>
    <property type="molecule type" value="Genomic_DNA"/>
</dbReference>
<accession>X1VRF1</accession>
<protein>
    <submittedName>
        <fullName evidence="1">Uncharacterized protein</fullName>
    </submittedName>
</protein>